<dbReference type="Proteomes" id="UP001166286">
    <property type="component" value="Unassembled WGS sequence"/>
</dbReference>
<feature type="region of interest" description="Disordered" evidence="2">
    <location>
        <begin position="565"/>
        <end position="589"/>
    </location>
</feature>
<dbReference type="Gene3D" id="3.40.850.10">
    <property type="entry name" value="Kinesin motor domain"/>
    <property type="match status" value="1"/>
</dbReference>
<name>A0AA39R418_9LECA</name>
<dbReference type="Pfam" id="PF00225">
    <property type="entry name" value="Kinesin"/>
    <property type="match status" value="1"/>
</dbReference>
<keyword evidence="1" id="KW-0505">Motor protein</keyword>
<evidence type="ECO:0000256" key="1">
    <source>
        <dbReference type="PROSITE-ProRule" id="PRU00283"/>
    </source>
</evidence>
<sequence>MNVEADHDPTSTRSWQSVAAEVTAHIAADVREWWRHPKRTAVAATLQVAWIIIADVAICFGLGELWFRCWYSPADLSADQLGFARTWAPSDQAAWWDDDQRFYHRNTFRALQTQWVWRECPVSLIACVLVTYLCKIWPRLQARLGGLGRQLVYITQRVLLAPRDHLVRNFNDRNPRWRLRWTLRCWLGIAVHYVLRKLSNPYLSISSYDVTEHLTWDSFHFEFPRPCWRSVELRRGSFTLPTVLRSLRPGPSQAEPNTVTEPDKTLNPDALIYRIDRDRLVEQNSQWDTAWDERAWARALEHQSNSCQKESNETARHLKGRDQTIRTSEQRLKSCQEERDDSAHHLKDRDRTIRTLEQRLESCQEERDDAARDLKVIGGMLTRTLKRRWELITSLGQTIENVGEYVTRHIPLRRTLFTFRKRVWTVAIVRGIGDMMAGQEPPPLTDFYSIGKGDDTHLVCGSVADIPASPSTSFKSYVVDDVFIAKTNAQIGGVLPPLVRRAYGQHDVCFIADGQSGSGKSYTLFNGPNALAPLIGRDILNTKRQGEYTLTCMALEVSQDGLKDLLGAEGSPTTGPPESRSPKGKKPRALVNHLSEPITSEAQLRSLLTQACQRRCVSATGANVVSSRGHMICTLTIESGTLASPESTRVVIVDLAGSERRRGESLTDDEKAETTFINNSRTEVRRALLALTKNQNPAKDSMLTKALASVLEKGSKFIMLAHLSPLASDHGRSVDTLNFCTEVSNRKSDLTPQEAETERGLQLGPWGDKEALWYE</sequence>
<dbReference type="PANTHER" id="PTHR24115:SF1004">
    <property type="entry name" value="KINESIN-LIKE PROTEIN KIF15"/>
    <property type="match status" value="1"/>
</dbReference>
<comment type="similarity">
    <text evidence="1">Belongs to the TRAFAC class myosin-kinesin ATPase superfamily. Kinesin family.</text>
</comment>
<dbReference type="GO" id="GO:0007018">
    <property type="term" value="P:microtubule-based movement"/>
    <property type="evidence" value="ECO:0007669"/>
    <property type="project" value="InterPro"/>
</dbReference>
<dbReference type="InterPro" id="IPR027417">
    <property type="entry name" value="P-loop_NTPase"/>
</dbReference>
<reference evidence="4" key="1">
    <citation type="submission" date="2023-03" db="EMBL/GenBank/DDBJ databases">
        <title>Complete genome of Cladonia borealis.</title>
        <authorList>
            <person name="Park H."/>
        </authorList>
    </citation>
    <scope>NUCLEOTIDE SEQUENCE</scope>
    <source>
        <strain evidence="4">ANT050790</strain>
    </source>
</reference>
<evidence type="ECO:0000259" key="3">
    <source>
        <dbReference type="PROSITE" id="PS50067"/>
    </source>
</evidence>
<dbReference type="PROSITE" id="PS50067">
    <property type="entry name" value="KINESIN_MOTOR_2"/>
    <property type="match status" value="1"/>
</dbReference>
<dbReference type="PRINTS" id="PR00380">
    <property type="entry name" value="KINESINHEAVY"/>
</dbReference>
<protein>
    <recommendedName>
        <fullName evidence="3">Kinesin motor domain-containing protein</fullName>
    </recommendedName>
</protein>
<dbReference type="InterPro" id="IPR036961">
    <property type="entry name" value="Kinesin_motor_dom_sf"/>
</dbReference>
<dbReference type="InterPro" id="IPR027640">
    <property type="entry name" value="Kinesin-like_fam"/>
</dbReference>
<accession>A0AA39R418</accession>
<dbReference type="GO" id="GO:0005874">
    <property type="term" value="C:microtubule"/>
    <property type="evidence" value="ECO:0007669"/>
    <property type="project" value="TreeGrafter"/>
</dbReference>
<feature type="compositionally biased region" description="Basic and acidic residues" evidence="2">
    <location>
        <begin position="310"/>
        <end position="350"/>
    </location>
</feature>
<dbReference type="EMBL" id="JAFEKC020000005">
    <property type="protein sequence ID" value="KAK0514473.1"/>
    <property type="molecule type" value="Genomic_DNA"/>
</dbReference>
<keyword evidence="1" id="KW-0547">Nucleotide-binding</keyword>
<feature type="binding site" evidence="1">
    <location>
        <begin position="514"/>
        <end position="521"/>
    </location>
    <ligand>
        <name>ATP</name>
        <dbReference type="ChEBI" id="CHEBI:30616"/>
    </ligand>
</feature>
<dbReference type="SUPFAM" id="SSF52540">
    <property type="entry name" value="P-loop containing nucleoside triphosphate hydrolases"/>
    <property type="match status" value="1"/>
</dbReference>
<dbReference type="GO" id="GO:0016887">
    <property type="term" value="F:ATP hydrolysis activity"/>
    <property type="evidence" value="ECO:0007669"/>
    <property type="project" value="TreeGrafter"/>
</dbReference>
<feature type="domain" description="Kinesin motor" evidence="3">
    <location>
        <begin position="422"/>
        <end position="746"/>
    </location>
</feature>
<comment type="caution">
    <text evidence="4">The sequence shown here is derived from an EMBL/GenBank/DDBJ whole genome shotgun (WGS) entry which is preliminary data.</text>
</comment>
<dbReference type="GO" id="GO:0005871">
    <property type="term" value="C:kinesin complex"/>
    <property type="evidence" value="ECO:0007669"/>
    <property type="project" value="TreeGrafter"/>
</dbReference>
<dbReference type="PANTHER" id="PTHR24115">
    <property type="entry name" value="KINESIN-RELATED"/>
    <property type="match status" value="1"/>
</dbReference>
<dbReference type="GO" id="GO:0003777">
    <property type="term" value="F:microtubule motor activity"/>
    <property type="evidence" value="ECO:0007669"/>
    <property type="project" value="InterPro"/>
</dbReference>
<evidence type="ECO:0000313" key="4">
    <source>
        <dbReference type="EMBL" id="KAK0514473.1"/>
    </source>
</evidence>
<feature type="region of interest" description="Disordered" evidence="2">
    <location>
        <begin position="302"/>
        <end position="350"/>
    </location>
</feature>
<dbReference type="SMART" id="SM00129">
    <property type="entry name" value="KISc"/>
    <property type="match status" value="1"/>
</dbReference>
<keyword evidence="1" id="KW-0067">ATP-binding</keyword>
<evidence type="ECO:0000313" key="5">
    <source>
        <dbReference type="Proteomes" id="UP001166286"/>
    </source>
</evidence>
<dbReference type="InterPro" id="IPR001752">
    <property type="entry name" value="Kinesin_motor_dom"/>
</dbReference>
<dbReference type="GO" id="GO:0008017">
    <property type="term" value="F:microtubule binding"/>
    <property type="evidence" value="ECO:0007669"/>
    <property type="project" value="InterPro"/>
</dbReference>
<organism evidence="4 5">
    <name type="scientific">Cladonia borealis</name>
    <dbReference type="NCBI Taxonomy" id="184061"/>
    <lineage>
        <taxon>Eukaryota</taxon>
        <taxon>Fungi</taxon>
        <taxon>Dikarya</taxon>
        <taxon>Ascomycota</taxon>
        <taxon>Pezizomycotina</taxon>
        <taxon>Lecanoromycetes</taxon>
        <taxon>OSLEUM clade</taxon>
        <taxon>Lecanoromycetidae</taxon>
        <taxon>Lecanorales</taxon>
        <taxon>Lecanorineae</taxon>
        <taxon>Cladoniaceae</taxon>
        <taxon>Cladonia</taxon>
    </lineage>
</organism>
<gene>
    <name evidence="4" type="ORF">JMJ35_003090</name>
</gene>
<evidence type="ECO:0000256" key="2">
    <source>
        <dbReference type="SAM" id="MobiDB-lite"/>
    </source>
</evidence>
<dbReference type="GO" id="GO:0005524">
    <property type="term" value="F:ATP binding"/>
    <property type="evidence" value="ECO:0007669"/>
    <property type="project" value="UniProtKB-UniRule"/>
</dbReference>
<keyword evidence="5" id="KW-1185">Reference proteome</keyword>
<dbReference type="AlphaFoldDB" id="A0AA39R418"/>
<proteinExistence type="inferred from homology"/>